<dbReference type="Proteomes" id="UP000030655">
    <property type="component" value="Unassembled WGS sequence"/>
</dbReference>
<dbReference type="EMBL" id="KK365130">
    <property type="protein sequence ID" value="KCZ82500.1"/>
    <property type="molecule type" value="Genomic_DNA"/>
</dbReference>
<dbReference type="HOGENOM" id="CLU_1077580_0_0_1"/>
<proteinExistence type="predicted"/>
<name>A0A059F5M6_9MICR</name>
<sequence>MFFNDSKNFFIEKSLKLLENLDLKNIVRDHEEKISIEPFHTKDNEVTYEFFNDIEYSIMKEYVQSHILTLNCDLFSIINDYVLVYVENDIIIYKWNEKMIFKKVKTVKSSLLQFLMKTNSISEETFIHLSKIFLYFIKNEVKRVDYLFEKFMCEININYIYELRIRNNNLICIYKNFVQYTFDNKLRIIGKEKFSFENLNEINEIEIKDDSFIINRMSNIQEKYMIPAVKYYFVVSKFIFLLSNKRIHVIEFKDATNK</sequence>
<reference evidence="1 2" key="2">
    <citation type="submission" date="2014-03" db="EMBL/GenBank/DDBJ databases">
        <title>The Genome Sequence of Anncaliia algerae insect isolate PRA339.</title>
        <authorList>
            <consortium name="The Broad Institute Genome Sequencing Platform"/>
            <consortium name="The Broad Institute Genome Sequencing Center for Infectious Disease"/>
            <person name="Cuomo C."/>
            <person name="Becnel J."/>
            <person name="Sanscrainte N."/>
            <person name="Walker B."/>
            <person name="Young S.K."/>
            <person name="Zeng Q."/>
            <person name="Gargeya S."/>
            <person name="Fitzgerald M."/>
            <person name="Haas B."/>
            <person name="Abouelleil A."/>
            <person name="Alvarado L."/>
            <person name="Arachchi H.M."/>
            <person name="Berlin A.M."/>
            <person name="Chapman S.B."/>
            <person name="Dewar J."/>
            <person name="Goldberg J."/>
            <person name="Griggs A."/>
            <person name="Gujja S."/>
            <person name="Hansen M."/>
            <person name="Howarth C."/>
            <person name="Imamovic A."/>
            <person name="Larimer J."/>
            <person name="McCowan C."/>
            <person name="Murphy C."/>
            <person name="Neiman D."/>
            <person name="Pearson M."/>
            <person name="Priest M."/>
            <person name="Roberts A."/>
            <person name="Saif S."/>
            <person name="Shea T."/>
            <person name="Sisk P."/>
            <person name="Sykes S."/>
            <person name="Wortman J."/>
            <person name="Nusbaum C."/>
            <person name="Birren B."/>
        </authorList>
    </citation>
    <scope>NUCLEOTIDE SEQUENCE [LARGE SCALE GENOMIC DNA]</scope>
    <source>
        <strain evidence="1 2">PRA339</strain>
    </source>
</reference>
<dbReference type="VEuPathDB" id="MicrosporidiaDB:H312_00158"/>
<dbReference type="AlphaFoldDB" id="A0A059F5M6"/>
<protein>
    <submittedName>
        <fullName evidence="1">Uncharacterized protein</fullName>
    </submittedName>
</protein>
<dbReference type="OrthoDB" id="2191249at2759"/>
<gene>
    <name evidence="1" type="ORF">H312_00158</name>
</gene>
<reference evidence="2" key="1">
    <citation type="submission" date="2013-02" db="EMBL/GenBank/DDBJ databases">
        <authorList>
            <consortium name="The Broad Institute Genome Sequencing Platform"/>
            <person name="Cuomo C."/>
            <person name="Becnel J."/>
            <person name="Sanscrainte N."/>
            <person name="Walker B."/>
            <person name="Young S.K."/>
            <person name="Zeng Q."/>
            <person name="Gargeya S."/>
            <person name="Fitzgerald M."/>
            <person name="Haas B."/>
            <person name="Abouelleil A."/>
            <person name="Alvarado L."/>
            <person name="Arachchi H.M."/>
            <person name="Berlin A.M."/>
            <person name="Chapman S.B."/>
            <person name="Dewar J."/>
            <person name="Goldberg J."/>
            <person name="Griggs A."/>
            <person name="Gujja S."/>
            <person name="Hansen M."/>
            <person name="Howarth C."/>
            <person name="Imamovic A."/>
            <person name="Larimer J."/>
            <person name="McCowan C."/>
            <person name="Murphy C."/>
            <person name="Neiman D."/>
            <person name="Pearson M."/>
            <person name="Priest M."/>
            <person name="Roberts A."/>
            <person name="Saif S."/>
            <person name="Shea T."/>
            <person name="Sisk P."/>
            <person name="Sykes S."/>
            <person name="Wortman J."/>
            <person name="Nusbaum C."/>
            <person name="Birren B."/>
        </authorList>
    </citation>
    <scope>NUCLEOTIDE SEQUENCE [LARGE SCALE GENOMIC DNA]</scope>
    <source>
        <strain evidence="2">PRA339</strain>
    </source>
</reference>
<keyword evidence="2" id="KW-1185">Reference proteome</keyword>
<evidence type="ECO:0000313" key="1">
    <source>
        <dbReference type="EMBL" id="KCZ82500.1"/>
    </source>
</evidence>
<accession>A0A059F5M6</accession>
<evidence type="ECO:0000313" key="2">
    <source>
        <dbReference type="Proteomes" id="UP000030655"/>
    </source>
</evidence>
<organism evidence="1 2">
    <name type="scientific">Anncaliia algerae PRA339</name>
    <dbReference type="NCBI Taxonomy" id="1288291"/>
    <lineage>
        <taxon>Eukaryota</taxon>
        <taxon>Fungi</taxon>
        <taxon>Fungi incertae sedis</taxon>
        <taxon>Microsporidia</taxon>
        <taxon>Tubulinosematoidea</taxon>
        <taxon>Tubulinosematidae</taxon>
        <taxon>Anncaliia</taxon>
    </lineage>
</organism>